<reference evidence="7" key="2">
    <citation type="submission" date="2023-06" db="EMBL/GenBank/DDBJ databases">
        <authorList>
            <consortium name="Lawrence Berkeley National Laboratory"/>
            <person name="Haridas S."/>
            <person name="Hensen N."/>
            <person name="Bonometti L."/>
            <person name="Westerberg I."/>
            <person name="Brannstrom I.O."/>
            <person name="Guillou S."/>
            <person name="Cros-Aarteil S."/>
            <person name="Calhoun S."/>
            <person name="Kuo A."/>
            <person name="Mondo S."/>
            <person name="Pangilinan J."/>
            <person name="Riley R."/>
            <person name="Labutti K."/>
            <person name="Andreopoulos B."/>
            <person name="Lipzen A."/>
            <person name="Chen C."/>
            <person name="Yanf M."/>
            <person name="Daum C."/>
            <person name="Ng V."/>
            <person name="Clum A."/>
            <person name="Steindorff A."/>
            <person name="Ohm R."/>
            <person name="Martin F."/>
            <person name="Silar P."/>
            <person name="Natvig D."/>
            <person name="Lalanne C."/>
            <person name="Gautier V."/>
            <person name="Ament-Velasquez S.L."/>
            <person name="Kruys A."/>
            <person name="Hutchinson M.I."/>
            <person name="Powell A.J."/>
            <person name="Barry K."/>
            <person name="Miller A.N."/>
            <person name="Grigoriev I.V."/>
            <person name="Debuchy R."/>
            <person name="Gladieux P."/>
            <person name="Thoren M.H."/>
            <person name="Johannesson H."/>
        </authorList>
    </citation>
    <scope>NUCLEOTIDE SEQUENCE</scope>
    <source>
        <strain evidence="7">CBS 314.62</strain>
    </source>
</reference>
<comment type="subcellular location">
    <subcellularLocation>
        <location evidence="1">Cytoplasm</location>
    </subcellularLocation>
</comment>
<feature type="region of interest" description="Disordered" evidence="5">
    <location>
        <begin position="151"/>
        <end position="171"/>
    </location>
</feature>
<dbReference type="InterPro" id="IPR043936">
    <property type="entry name" value="HOOK_N"/>
</dbReference>
<dbReference type="GO" id="GO:0005737">
    <property type="term" value="C:cytoplasm"/>
    <property type="evidence" value="ECO:0007669"/>
    <property type="project" value="UniProtKB-SubCell"/>
</dbReference>
<feature type="region of interest" description="Disordered" evidence="5">
    <location>
        <begin position="630"/>
        <end position="652"/>
    </location>
</feature>
<dbReference type="InterPro" id="IPR036872">
    <property type="entry name" value="CH_dom_sf"/>
</dbReference>
<dbReference type="Pfam" id="PF19047">
    <property type="entry name" value="HOOK_N"/>
    <property type="match status" value="1"/>
</dbReference>
<feature type="compositionally biased region" description="Basic and acidic residues" evidence="5">
    <location>
        <begin position="151"/>
        <end position="164"/>
    </location>
</feature>
<dbReference type="GO" id="GO:0008017">
    <property type="term" value="F:microtubule binding"/>
    <property type="evidence" value="ECO:0007669"/>
    <property type="project" value="TreeGrafter"/>
</dbReference>
<dbReference type="PANTHER" id="PTHR18947:SF28">
    <property type="entry name" value="GIRDIN, ISOFORM A"/>
    <property type="match status" value="1"/>
</dbReference>
<dbReference type="EMBL" id="JAULSO010000004">
    <property type="protein sequence ID" value="KAK3684243.1"/>
    <property type="molecule type" value="Genomic_DNA"/>
</dbReference>
<keyword evidence="3 4" id="KW-0175">Coiled coil</keyword>
<protein>
    <recommendedName>
        <fullName evidence="6">Calponin-homology (CH) domain-containing protein</fullName>
    </recommendedName>
</protein>
<evidence type="ECO:0000256" key="2">
    <source>
        <dbReference type="ARBA" id="ARBA00022490"/>
    </source>
</evidence>
<name>A0AAE0X3X3_9PEZI</name>
<feature type="compositionally biased region" description="Low complexity" evidence="5">
    <location>
        <begin position="632"/>
        <end position="644"/>
    </location>
</feature>
<dbReference type="GO" id="GO:0005815">
    <property type="term" value="C:microtubule organizing center"/>
    <property type="evidence" value="ECO:0007669"/>
    <property type="project" value="TreeGrafter"/>
</dbReference>
<evidence type="ECO:0000259" key="6">
    <source>
        <dbReference type="PROSITE" id="PS50021"/>
    </source>
</evidence>
<feature type="coiled-coil region" evidence="4">
    <location>
        <begin position="240"/>
        <end position="412"/>
    </location>
</feature>
<keyword evidence="8" id="KW-1185">Reference proteome</keyword>
<evidence type="ECO:0000256" key="1">
    <source>
        <dbReference type="ARBA" id="ARBA00004496"/>
    </source>
</evidence>
<feature type="domain" description="Calponin-homology (CH)" evidence="6">
    <location>
        <begin position="6"/>
        <end position="126"/>
    </location>
</feature>
<dbReference type="GO" id="GO:0051959">
    <property type="term" value="F:dynein light intermediate chain binding"/>
    <property type="evidence" value="ECO:0007669"/>
    <property type="project" value="TreeGrafter"/>
</dbReference>
<sequence length="755" mass="86047">MALYSPSTQAALLKWVNTFDTKRKADVLEDLQDGIILGQVLEQMLSPEFNSADLIQSPSTWEENKQNLETLYRGLVKFLRTDNPVLAPSPSQFRAIAENPDENALCEFISAFLTAACLGSLSRTYIPRVMDLDKATQGEIAKIIDRKNKLKAEREGREDGDTSKSKLGQFDSVRDPDLLEEELYQTKDKYEALKKQNADLQSRIDKLLDTREAVLHDLRVAQDELSAQQKSRGNDATTAIKDLRNEVREKIDEIDRLEALVEKESSRTAKLEKENENLRTKTQKLKDLQDKVTVLEHDTKQQQQQIKGLENYKKKAQDLAVVTQRNTDLQEHVMQLQQDLKDYDHMRSTNIKLQKEIAEKTKALATNEQEIIYTIQSRNVLQDSNEELKRRLEYLESSHQLDESRIRELEEQLQLGGTLQPGSHSPGASTSKFNLEQELETTTDPAVTLRLEVGRLKAENNLLRNNMTVASENERLRAELDAANQKVEMYRTKCTEATEKHAIAQEQVNALVNKMTGEGDALFVNMRKELMSARRDLEQNTKKIEQLETEAADRNRELLQLRTDLSAIGEDQSSALTMLKSSDELISASLKTELDAARKQLSLRTSELEELKEQLMNALVSKDKIRKQLDDTTAAAGPATPGEAPKGKKEDVEKIEKLKTALRQKIEQLEKSEQDKYDLQRRLKVAENGGAQAAQKAANDQIIKNLQRENTMITTAWYDLTSRLQSNHVVLQRRHDAPKSWLNKQRQLVNATPRR</sequence>
<dbReference type="GO" id="GO:0031122">
    <property type="term" value="P:cytoplasmic microtubule organization"/>
    <property type="evidence" value="ECO:0007669"/>
    <property type="project" value="TreeGrafter"/>
</dbReference>
<dbReference type="AlphaFoldDB" id="A0AAE0X3X3"/>
<dbReference type="Proteomes" id="UP001270362">
    <property type="component" value="Unassembled WGS sequence"/>
</dbReference>
<reference evidence="7" key="1">
    <citation type="journal article" date="2023" name="Mol. Phylogenet. Evol.">
        <title>Genome-scale phylogeny and comparative genomics of the fungal order Sordariales.</title>
        <authorList>
            <person name="Hensen N."/>
            <person name="Bonometti L."/>
            <person name="Westerberg I."/>
            <person name="Brannstrom I.O."/>
            <person name="Guillou S."/>
            <person name="Cros-Aarteil S."/>
            <person name="Calhoun S."/>
            <person name="Haridas S."/>
            <person name="Kuo A."/>
            <person name="Mondo S."/>
            <person name="Pangilinan J."/>
            <person name="Riley R."/>
            <person name="LaButti K."/>
            <person name="Andreopoulos B."/>
            <person name="Lipzen A."/>
            <person name="Chen C."/>
            <person name="Yan M."/>
            <person name="Daum C."/>
            <person name="Ng V."/>
            <person name="Clum A."/>
            <person name="Steindorff A."/>
            <person name="Ohm R.A."/>
            <person name="Martin F."/>
            <person name="Silar P."/>
            <person name="Natvig D.O."/>
            <person name="Lalanne C."/>
            <person name="Gautier V."/>
            <person name="Ament-Velasquez S.L."/>
            <person name="Kruys A."/>
            <person name="Hutchinson M.I."/>
            <person name="Powell A.J."/>
            <person name="Barry K."/>
            <person name="Miller A.N."/>
            <person name="Grigoriev I.V."/>
            <person name="Debuchy R."/>
            <person name="Gladieux P."/>
            <person name="Hiltunen Thoren M."/>
            <person name="Johannesson H."/>
        </authorList>
    </citation>
    <scope>NUCLEOTIDE SEQUENCE</scope>
    <source>
        <strain evidence="7">CBS 314.62</strain>
    </source>
</reference>
<dbReference type="GO" id="GO:0030705">
    <property type="term" value="P:cytoskeleton-dependent intracellular transport"/>
    <property type="evidence" value="ECO:0007669"/>
    <property type="project" value="InterPro"/>
</dbReference>
<proteinExistence type="predicted"/>
<dbReference type="CDD" id="cd22211">
    <property type="entry name" value="HkD_SF"/>
    <property type="match status" value="1"/>
</dbReference>
<dbReference type="PANTHER" id="PTHR18947">
    <property type="entry name" value="HOOK PROTEINS"/>
    <property type="match status" value="1"/>
</dbReference>
<gene>
    <name evidence="7" type="ORF">B0T22DRAFT_272354</name>
</gene>
<evidence type="ECO:0000313" key="8">
    <source>
        <dbReference type="Proteomes" id="UP001270362"/>
    </source>
</evidence>
<evidence type="ECO:0000313" key="7">
    <source>
        <dbReference type="EMBL" id="KAK3684243.1"/>
    </source>
</evidence>
<keyword evidence="2" id="KW-0963">Cytoplasm</keyword>
<dbReference type="SUPFAM" id="SSF116907">
    <property type="entry name" value="Hook domain"/>
    <property type="match status" value="1"/>
</dbReference>
<feature type="coiled-coil region" evidence="4">
    <location>
        <begin position="446"/>
        <end position="564"/>
    </location>
</feature>
<evidence type="ECO:0000256" key="3">
    <source>
        <dbReference type="ARBA" id="ARBA00023054"/>
    </source>
</evidence>
<organism evidence="7 8">
    <name type="scientific">Podospora appendiculata</name>
    <dbReference type="NCBI Taxonomy" id="314037"/>
    <lineage>
        <taxon>Eukaryota</taxon>
        <taxon>Fungi</taxon>
        <taxon>Dikarya</taxon>
        <taxon>Ascomycota</taxon>
        <taxon>Pezizomycotina</taxon>
        <taxon>Sordariomycetes</taxon>
        <taxon>Sordariomycetidae</taxon>
        <taxon>Sordariales</taxon>
        <taxon>Podosporaceae</taxon>
        <taxon>Podospora</taxon>
    </lineage>
</organism>
<dbReference type="Gene3D" id="1.10.418.10">
    <property type="entry name" value="Calponin-like domain"/>
    <property type="match status" value="1"/>
</dbReference>
<evidence type="ECO:0000256" key="5">
    <source>
        <dbReference type="SAM" id="MobiDB-lite"/>
    </source>
</evidence>
<accession>A0AAE0X3X3</accession>
<evidence type="ECO:0000256" key="4">
    <source>
        <dbReference type="SAM" id="Coils"/>
    </source>
</evidence>
<comment type="caution">
    <text evidence="7">The sequence shown here is derived from an EMBL/GenBank/DDBJ whole genome shotgun (WGS) entry which is preliminary data.</text>
</comment>
<feature type="coiled-coil region" evidence="4">
    <location>
        <begin position="183"/>
        <end position="210"/>
    </location>
</feature>
<dbReference type="InterPro" id="IPR001715">
    <property type="entry name" value="CH_dom"/>
</dbReference>
<dbReference type="PROSITE" id="PS50021">
    <property type="entry name" value="CH"/>
    <property type="match status" value="1"/>
</dbReference>